<name>A0A1X2GRI9_9FUNG</name>
<dbReference type="PANTHER" id="PTHR28498:SF1">
    <property type="entry name" value="ZINC FINGER SWIM DOMAIN-CONTAINING PROTEIN 7"/>
    <property type="match status" value="1"/>
</dbReference>
<dbReference type="GO" id="GO:0008270">
    <property type="term" value="F:zinc ion binding"/>
    <property type="evidence" value="ECO:0007669"/>
    <property type="project" value="UniProtKB-KW"/>
</dbReference>
<evidence type="ECO:0000256" key="1">
    <source>
        <dbReference type="PROSITE-ProRule" id="PRU00325"/>
    </source>
</evidence>
<dbReference type="Proteomes" id="UP000242146">
    <property type="component" value="Unassembled WGS sequence"/>
</dbReference>
<dbReference type="EMBL" id="MCGT01000005">
    <property type="protein sequence ID" value="ORX59757.1"/>
    <property type="molecule type" value="Genomic_DNA"/>
</dbReference>
<dbReference type="AlphaFoldDB" id="A0A1X2GRI9"/>
<evidence type="ECO:0000313" key="3">
    <source>
        <dbReference type="EMBL" id="ORX59757.1"/>
    </source>
</evidence>
<keyword evidence="1" id="KW-0479">Metal-binding</keyword>
<accession>A0A1X2GRI9</accession>
<organism evidence="3 4">
    <name type="scientific">Hesseltinella vesiculosa</name>
    <dbReference type="NCBI Taxonomy" id="101127"/>
    <lineage>
        <taxon>Eukaryota</taxon>
        <taxon>Fungi</taxon>
        <taxon>Fungi incertae sedis</taxon>
        <taxon>Mucoromycota</taxon>
        <taxon>Mucoromycotina</taxon>
        <taxon>Mucoromycetes</taxon>
        <taxon>Mucorales</taxon>
        <taxon>Cunninghamellaceae</taxon>
        <taxon>Hesseltinella</taxon>
    </lineage>
</organism>
<reference evidence="3 4" key="1">
    <citation type="submission" date="2016-07" db="EMBL/GenBank/DDBJ databases">
        <title>Pervasive Adenine N6-methylation of Active Genes in Fungi.</title>
        <authorList>
            <consortium name="DOE Joint Genome Institute"/>
            <person name="Mondo S.J."/>
            <person name="Dannebaum R.O."/>
            <person name="Kuo R.C."/>
            <person name="Labutti K."/>
            <person name="Haridas S."/>
            <person name="Kuo A."/>
            <person name="Salamov A."/>
            <person name="Ahrendt S.R."/>
            <person name="Lipzen A."/>
            <person name="Sullivan W."/>
            <person name="Andreopoulos W.B."/>
            <person name="Clum A."/>
            <person name="Lindquist E."/>
            <person name="Daum C."/>
            <person name="Ramamoorthy G.K."/>
            <person name="Gryganskyi A."/>
            <person name="Culley D."/>
            <person name="Magnuson J.K."/>
            <person name="James T.Y."/>
            <person name="O'Malley M.A."/>
            <person name="Stajich J.E."/>
            <person name="Spatafora J.W."/>
            <person name="Visel A."/>
            <person name="Grigoriev I.V."/>
        </authorList>
    </citation>
    <scope>NUCLEOTIDE SEQUENCE [LARGE SCALE GENOMIC DNA]</scope>
    <source>
        <strain evidence="3 4">NRRL 3301</strain>
    </source>
</reference>
<dbReference type="GO" id="GO:0000724">
    <property type="term" value="P:double-strand break repair via homologous recombination"/>
    <property type="evidence" value="ECO:0007669"/>
    <property type="project" value="TreeGrafter"/>
</dbReference>
<protein>
    <recommendedName>
        <fullName evidence="2">SWIM-type domain-containing protein</fullName>
    </recommendedName>
</protein>
<dbReference type="OrthoDB" id="337581at2759"/>
<sequence length="143" mass="16477">MSNHKMPERHAFTLFDTIIDTIRGTRKLTEDQVRVLHELLGTLILDALNFLDNEAVIRHQCGPEAKRIAYSIADGERTVLCFIYPRYCSCDSFVSKTLCQRSELMCCHVLAAILYDALDHNQPKRIWDEDSFGELLFDWTVPA</sequence>
<proteinExistence type="predicted"/>
<gene>
    <name evidence="3" type="ORF">DM01DRAFT_328190</name>
</gene>
<keyword evidence="1" id="KW-0863">Zinc-finger</keyword>
<dbReference type="InterPro" id="IPR007527">
    <property type="entry name" value="Znf_SWIM"/>
</dbReference>
<comment type="caution">
    <text evidence="3">The sequence shown here is derived from an EMBL/GenBank/DDBJ whole genome shotgun (WGS) entry which is preliminary data.</text>
</comment>
<keyword evidence="1" id="KW-0862">Zinc</keyword>
<evidence type="ECO:0000313" key="4">
    <source>
        <dbReference type="Proteomes" id="UP000242146"/>
    </source>
</evidence>
<keyword evidence="4" id="KW-1185">Reference proteome</keyword>
<dbReference type="PROSITE" id="PS50966">
    <property type="entry name" value="ZF_SWIM"/>
    <property type="match status" value="1"/>
</dbReference>
<feature type="domain" description="SWIM-type" evidence="2">
    <location>
        <begin position="70"/>
        <end position="117"/>
    </location>
</feature>
<dbReference type="PANTHER" id="PTHR28498">
    <property type="entry name" value="ZINC FINGER SWIM DOMAIN-CONTAINING PROTEIN 7"/>
    <property type="match status" value="1"/>
</dbReference>
<dbReference type="GO" id="GO:0097196">
    <property type="term" value="C:Shu complex"/>
    <property type="evidence" value="ECO:0007669"/>
    <property type="project" value="TreeGrafter"/>
</dbReference>
<evidence type="ECO:0000259" key="2">
    <source>
        <dbReference type="PROSITE" id="PS50966"/>
    </source>
</evidence>